<dbReference type="AlphaFoldDB" id="A0A4P8EIS5"/>
<dbReference type="RefSeq" id="WP_137194859.1">
    <property type="nucleotide sequence ID" value="NZ_CP039965.1"/>
</dbReference>
<dbReference type="PANTHER" id="PTHR30349:SF41">
    <property type="entry name" value="INTEGRASE_RECOMBINASE PROTEIN MJ0367-RELATED"/>
    <property type="match status" value="1"/>
</dbReference>
<geneLocation type="plasmid" evidence="6 7">
    <name>unnamed1</name>
</geneLocation>
<dbReference type="GO" id="GO:0015074">
    <property type="term" value="P:DNA integration"/>
    <property type="evidence" value="ECO:0007669"/>
    <property type="project" value="UniProtKB-KW"/>
</dbReference>
<dbReference type="InterPro" id="IPR002104">
    <property type="entry name" value="Integrase_catalytic"/>
</dbReference>
<dbReference type="PANTHER" id="PTHR30349">
    <property type="entry name" value="PHAGE INTEGRASE-RELATED"/>
    <property type="match status" value="1"/>
</dbReference>
<feature type="domain" description="Tyr recombinase" evidence="5">
    <location>
        <begin position="171"/>
        <end position="397"/>
    </location>
</feature>
<comment type="similarity">
    <text evidence="1">Belongs to the 'phage' integrase family.</text>
</comment>
<sequence length="401" mass="46709">MSKSDTLRFQIRTTSNGHQHRHLLIDRFTQSSNLLAGLYESYLSASSFSTATIKKSLSHVAALLTWDAQEKNLATAHLMRGQPLTEPQIRQFKRWLEARAKGNKQSIAATQQQTVNEIIRGAAAFEDWCLRYSLTRHGRHSRLIDVRTVQQEFWKDAQGNVPHQEFAEDFNDEEILEIEQYLRSLAFDSRWSRTSRSDFRNYVMWRMAIEYGLRIGEMLAFRTIDLPTRSQDYIKVVRIEERDDPPDPRDEYAPRPKTLSRDLGTYFSNSSFPDLFAKYVAEYRWVEVFNAKRGTKRRKSTFAHSYLFISGSGAPLARSTAEYMAGRIAGELGIEFHWHKCRHSFFNRIYAASDLIQNPSDRERARQQMQYWGGWSSPESLQIYTNTARRDAGRRGNPPRK</sequence>
<dbReference type="InterPro" id="IPR011010">
    <property type="entry name" value="DNA_brk_join_enz"/>
</dbReference>
<gene>
    <name evidence="6" type="ORF">EOK75_14770</name>
</gene>
<dbReference type="SUPFAM" id="SSF56349">
    <property type="entry name" value="DNA breaking-rejoining enzymes"/>
    <property type="match status" value="1"/>
</dbReference>
<dbReference type="CDD" id="cd00397">
    <property type="entry name" value="DNA_BRE_C"/>
    <property type="match status" value="1"/>
</dbReference>
<dbReference type="Pfam" id="PF00589">
    <property type="entry name" value="Phage_integrase"/>
    <property type="match status" value="1"/>
</dbReference>
<keyword evidence="2" id="KW-0229">DNA integration</keyword>
<evidence type="ECO:0000256" key="4">
    <source>
        <dbReference type="ARBA" id="ARBA00023172"/>
    </source>
</evidence>
<evidence type="ECO:0000256" key="1">
    <source>
        <dbReference type="ARBA" id="ARBA00008857"/>
    </source>
</evidence>
<dbReference type="Gene3D" id="1.10.443.10">
    <property type="entry name" value="Intergrase catalytic core"/>
    <property type="match status" value="1"/>
</dbReference>
<organism evidence="6 7">
    <name type="scientific">Pseudorhodobacter turbinis</name>
    <dbReference type="NCBI Taxonomy" id="2500533"/>
    <lineage>
        <taxon>Bacteria</taxon>
        <taxon>Pseudomonadati</taxon>
        <taxon>Pseudomonadota</taxon>
        <taxon>Alphaproteobacteria</taxon>
        <taxon>Rhodobacterales</taxon>
        <taxon>Paracoccaceae</taxon>
        <taxon>Pseudorhodobacter</taxon>
    </lineage>
</organism>
<evidence type="ECO:0000256" key="2">
    <source>
        <dbReference type="ARBA" id="ARBA00022908"/>
    </source>
</evidence>
<evidence type="ECO:0000313" key="7">
    <source>
        <dbReference type="Proteomes" id="UP000298631"/>
    </source>
</evidence>
<proteinExistence type="inferred from homology"/>
<keyword evidence="6" id="KW-0614">Plasmid</keyword>
<dbReference type="GO" id="GO:0006310">
    <property type="term" value="P:DNA recombination"/>
    <property type="evidence" value="ECO:0007669"/>
    <property type="project" value="UniProtKB-KW"/>
</dbReference>
<keyword evidence="4" id="KW-0233">DNA recombination</keyword>
<accession>A0A4P8EIS5</accession>
<keyword evidence="7" id="KW-1185">Reference proteome</keyword>
<dbReference type="InterPro" id="IPR050090">
    <property type="entry name" value="Tyrosine_recombinase_XerCD"/>
</dbReference>
<dbReference type="Proteomes" id="UP000298631">
    <property type="component" value="Plasmid unnamed1"/>
</dbReference>
<dbReference type="GO" id="GO:0003677">
    <property type="term" value="F:DNA binding"/>
    <property type="evidence" value="ECO:0007669"/>
    <property type="project" value="UniProtKB-KW"/>
</dbReference>
<dbReference type="InterPro" id="IPR013762">
    <property type="entry name" value="Integrase-like_cat_sf"/>
</dbReference>
<dbReference type="OrthoDB" id="6819422at2"/>
<name>A0A4P8EIS5_9RHOB</name>
<dbReference type="KEGG" id="pseb:EOK75_14770"/>
<evidence type="ECO:0000256" key="3">
    <source>
        <dbReference type="ARBA" id="ARBA00023125"/>
    </source>
</evidence>
<protein>
    <submittedName>
        <fullName evidence="6">Site-specific integrase</fullName>
    </submittedName>
</protein>
<dbReference type="PROSITE" id="PS51898">
    <property type="entry name" value="TYR_RECOMBINASE"/>
    <property type="match status" value="1"/>
</dbReference>
<keyword evidence="3" id="KW-0238">DNA-binding</keyword>
<dbReference type="EMBL" id="CP039965">
    <property type="protein sequence ID" value="QCO57051.1"/>
    <property type="molecule type" value="Genomic_DNA"/>
</dbReference>
<evidence type="ECO:0000259" key="5">
    <source>
        <dbReference type="PROSITE" id="PS51898"/>
    </source>
</evidence>
<evidence type="ECO:0000313" key="6">
    <source>
        <dbReference type="EMBL" id="QCO57051.1"/>
    </source>
</evidence>
<reference evidence="6 7" key="1">
    <citation type="submission" date="2019-05" db="EMBL/GenBank/DDBJ databases">
        <title>Pseudorhodobacter turbinis sp. nov., isolated from the gut of the Korean turban shell.</title>
        <authorList>
            <person name="Jeong Y.-S."/>
            <person name="Kang W.-R."/>
            <person name="Bae J.-W."/>
        </authorList>
    </citation>
    <scope>NUCLEOTIDE SEQUENCE [LARGE SCALE GENOMIC DNA]</scope>
    <source>
        <strain evidence="6 7">S12M18</strain>
        <plasmid evidence="6 7">unnamed1</plasmid>
    </source>
</reference>